<name>A0ABQ5AFE1_9ASTR</name>
<gene>
    <name evidence="1" type="ORF">Tco_0822170</name>
</gene>
<organism evidence="1 2">
    <name type="scientific">Tanacetum coccineum</name>
    <dbReference type="NCBI Taxonomy" id="301880"/>
    <lineage>
        <taxon>Eukaryota</taxon>
        <taxon>Viridiplantae</taxon>
        <taxon>Streptophyta</taxon>
        <taxon>Embryophyta</taxon>
        <taxon>Tracheophyta</taxon>
        <taxon>Spermatophyta</taxon>
        <taxon>Magnoliopsida</taxon>
        <taxon>eudicotyledons</taxon>
        <taxon>Gunneridae</taxon>
        <taxon>Pentapetalae</taxon>
        <taxon>asterids</taxon>
        <taxon>campanulids</taxon>
        <taxon>Asterales</taxon>
        <taxon>Asteraceae</taxon>
        <taxon>Asteroideae</taxon>
        <taxon>Anthemideae</taxon>
        <taxon>Anthemidinae</taxon>
        <taxon>Tanacetum</taxon>
    </lineage>
</organism>
<protein>
    <submittedName>
        <fullName evidence="1">Uncharacterized protein</fullName>
    </submittedName>
</protein>
<evidence type="ECO:0000313" key="1">
    <source>
        <dbReference type="EMBL" id="GJT01001.1"/>
    </source>
</evidence>
<dbReference type="EMBL" id="BQNB010012238">
    <property type="protein sequence ID" value="GJT01001.1"/>
    <property type="molecule type" value="Genomic_DNA"/>
</dbReference>
<evidence type="ECO:0000313" key="2">
    <source>
        <dbReference type="Proteomes" id="UP001151760"/>
    </source>
</evidence>
<reference evidence="1" key="2">
    <citation type="submission" date="2022-01" db="EMBL/GenBank/DDBJ databases">
        <authorList>
            <person name="Yamashiro T."/>
            <person name="Shiraishi A."/>
            <person name="Satake H."/>
            <person name="Nakayama K."/>
        </authorList>
    </citation>
    <scope>NUCLEOTIDE SEQUENCE</scope>
</reference>
<keyword evidence="2" id="KW-1185">Reference proteome</keyword>
<dbReference type="Proteomes" id="UP001151760">
    <property type="component" value="Unassembled WGS sequence"/>
</dbReference>
<comment type="caution">
    <text evidence="1">The sequence shown here is derived from an EMBL/GenBank/DDBJ whole genome shotgun (WGS) entry which is preliminary data.</text>
</comment>
<proteinExistence type="predicted"/>
<accession>A0ABQ5AFE1</accession>
<sequence length="148" mass="16940">MVVTTSTQDGKRSQDDDSRLCLVDDLKEAQGHIQVKLKETSSSLKSKDRYAYHKLKEKIQDHEQRPKTFIDASIIPLTRLDFTLSFLLNASTTTFDLSKRHTNHSSRSRKPLLVLRPTHTSDSSQLGKYFLILHCFTLSKLSIQLLLP</sequence>
<reference evidence="1" key="1">
    <citation type="journal article" date="2022" name="Int. J. Mol. Sci.">
        <title>Draft Genome of Tanacetum Coccineum: Genomic Comparison of Closely Related Tanacetum-Family Plants.</title>
        <authorList>
            <person name="Yamashiro T."/>
            <person name="Shiraishi A."/>
            <person name="Nakayama K."/>
            <person name="Satake H."/>
        </authorList>
    </citation>
    <scope>NUCLEOTIDE SEQUENCE</scope>
</reference>